<dbReference type="PANTHER" id="PTHR14309:SF10">
    <property type="entry name" value="PH DOMAIN-CONTAINING PROTEIN"/>
    <property type="match status" value="1"/>
</dbReference>
<comment type="caution">
    <text evidence="4">The sequence shown here is derived from an EMBL/GenBank/DDBJ whole genome shotgun (WGS) entry which is preliminary data.</text>
</comment>
<sequence>MAPSSSSARSPSRPPSQSTVLLSAYLFKQSDGKWKPKRWNQRWFVLDRENGLVRYFRNASPLEIVPFRQNAHGVVGLKQPGVSLVVQGDLPNGAPTPFCFTVLADGQKELRLCAETNAEFRQWTGAISAIISPSRTASVRTPAAAPTRNLNTFSSSPVALGPMPSSPAPSPAKEEKLETVEQMQSDQTTSVGPWEIITQLREFVRDDTRLLIALNPVIVLVRFGDASTLALIVLLANALVVWLLCEPLCLSSSFAVASRQTPPRRAKRKAEIYTRGNDEQFT</sequence>
<dbReference type="InterPro" id="IPR039680">
    <property type="entry name" value="PLEKHB1/2"/>
</dbReference>
<dbReference type="OrthoDB" id="48057at2759"/>
<organism evidence="4 5">
    <name type="scientific">Phytophthora boehmeriae</name>
    <dbReference type="NCBI Taxonomy" id="109152"/>
    <lineage>
        <taxon>Eukaryota</taxon>
        <taxon>Sar</taxon>
        <taxon>Stramenopiles</taxon>
        <taxon>Oomycota</taxon>
        <taxon>Peronosporomycetes</taxon>
        <taxon>Peronosporales</taxon>
        <taxon>Peronosporaceae</taxon>
        <taxon>Phytophthora</taxon>
    </lineage>
</organism>
<evidence type="ECO:0000256" key="1">
    <source>
        <dbReference type="ARBA" id="ARBA00004370"/>
    </source>
</evidence>
<evidence type="ECO:0000259" key="3">
    <source>
        <dbReference type="PROSITE" id="PS50003"/>
    </source>
</evidence>
<dbReference type="Proteomes" id="UP000693981">
    <property type="component" value="Unassembled WGS sequence"/>
</dbReference>
<dbReference type="PANTHER" id="PTHR14309">
    <property type="entry name" value="EXPRESSED PROTEIN"/>
    <property type="match status" value="1"/>
</dbReference>
<evidence type="ECO:0000256" key="2">
    <source>
        <dbReference type="ARBA" id="ARBA00023136"/>
    </source>
</evidence>
<proteinExistence type="predicted"/>
<reference evidence="4" key="1">
    <citation type="submission" date="2021-02" db="EMBL/GenBank/DDBJ databases">
        <authorList>
            <person name="Palmer J.M."/>
        </authorList>
    </citation>
    <scope>NUCLEOTIDE SEQUENCE</scope>
    <source>
        <strain evidence="4">SCRP23</strain>
    </source>
</reference>
<keyword evidence="5" id="KW-1185">Reference proteome</keyword>
<dbReference type="InterPro" id="IPR001849">
    <property type="entry name" value="PH_domain"/>
</dbReference>
<dbReference type="PROSITE" id="PS50003">
    <property type="entry name" value="PH_DOMAIN"/>
    <property type="match status" value="1"/>
</dbReference>
<accession>A0A8T1WHY2</accession>
<evidence type="ECO:0000313" key="5">
    <source>
        <dbReference type="Proteomes" id="UP000693981"/>
    </source>
</evidence>
<comment type="subcellular location">
    <subcellularLocation>
        <location evidence="1">Membrane</location>
    </subcellularLocation>
</comment>
<dbReference type="GO" id="GO:0016020">
    <property type="term" value="C:membrane"/>
    <property type="evidence" value="ECO:0007669"/>
    <property type="project" value="UniProtKB-SubCell"/>
</dbReference>
<dbReference type="AlphaFoldDB" id="A0A8T1WHY2"/>
<dbReference type="GO" id="GO:0045595">
    <property type="term" value="P:regulation of cell differentiation"/>
    <property type="evidence" value="ECO:0007669"/>
    <property type="project" value="TreeGrafter"/>
</dbReference>
<evidence type="ECO:0000313" key="4">
    <source>
        <dbReference type="EMBL" id="KAG7393477.1"/>
    </source>
</evidence>
<feature type="domain" description="PH" evidence="3">
    <location>
        <begin position="19"/>
        <end position="132"/>
    </location>
</feature>
<keyword evidence="2" id="KW-0472">Membrane</keyword>
<dbReference type="EMBL" id="JAGDFL010000316">
    <property type="protein sequence ID" value="KAG7393477.1"/>
    <property type="molecule type" value="Genomic_DNA"/>
</dbReference>
<dbReference type="Pfam" id="PF00169">
    <property type="entry name" value="PH"/>
    <property type="match status" value="1"/>
</dbReference>
<name>A0A8T1WHY2_9STRA</name>
<protein>
    <recommendedName>
        <fullName evidence="3">PH domain-containing protein</fullName>
    </recommendedName>
</protein>
<gene>
    <name evidence="4" type="ORF">PHYBOEH_006047</name>
</gene>
<dbReference type="SMART" id="SM00233">
    <property type="entry name" value="PH"/>
    <property type="match status" value="1"/>
</dbReference>